<evidence type="ECO:0000313" key="2">
    <source>
        <dbReference type="Proteomes" id="UP000663848"/>
    </source>
</evidence>
<comment type="caution">
    <text evidence="1">The sequence shown here is derived from an EMBL/GenBank/DDBJ whole genome shotgun (WGS) entry which is preliminary data.</text>
</comment>
<dbReference type="GO" id="GO:0004135">
    <property type="term" value="F:amylo-alpha-1,6-glucosidase activity"/>
    <property type="evidence" value="ECO:0007669"/>
    <property type="project" value="InterPro"/>
</dbReference>
<dbReference type="GO" id="GO:0004134">
    <property type="term" value="F:4-alpha-glucanotransferase activity"/>
    <property type="evidence" value="ECO:0007669"/>
    <property type="project" value="InterPro"/>
</dbReference>
<dbReference type="Proteomes" id="UP000663848">
    <property type="component" value="Unassembled WGS sequence"/>
</dbReference>
<dbReference type="InterPro" id="IPR010401">
    <property type="entry name" value="AGL/Gdb1"/>
</dbReference>
<accession>A0A822BMQ3</accession>
<protein>
    <submittedName>
        <fullName evidence="1">Uncharacterized protein</fullName>
    </submittedName>
</protein>
<dbReference type="PANTHER" id="PTHR10569:SF2">
    <property type="entry name" value="GLYCOGEN DEBRANCHING ENZYME"/>
    <property type="match status" value="1"/>
</dbReference>
<dbReference type="EMBL" id="CAJOBR010038863">
    <property type="protein sequence ID" value="CAF5020724.1"/>
    <property type="molecule type" value="Genomic_DNA"/>
</dbReference>
<name>A0A822BMQ3_9BILA</name>
<organism evidence="1 2">
    <name type="scientific">Rotaria socialis</name>
    <dbReference type="NCBI Taxonomy" id="392032"/>
    <lineage>
        <taxon>Eukaryota</taxon>
        <taxon>Metazoa</taxon>
        <taxon>Spiralia</taxon>
        <taxon>Gnathifera</taxon>
        <taxon>Rotifera</taxon>
        <taxon>Eurotatoria</taxon>
        <taxon>Bdelloidea</taxon>
        <taxon>Philodinida</taxon>
        <taxon>Philodinidae</taxon>
        <taxon>Rotaria</taxon>
    </lineage>
</organism>
<proteinExistence type="predicted"/>
<dbReference type="PANTHER" id="PTHR10569">
    <property type="entry name" value="GLYCOGEN DEBRANCHING ENZYME"/>
    <property type="match status" value="1"/>
</dbReference>
<evidence type="ECO:0000313" key="1">
    <source>
        <dbReference type="EMBL" id="CAF5020724.1"/>
    </source>
</evidence>
<reference evidence="1" key="1">
    <citation type="submission" date="2021-02" db="EMBL/GenBank/DDBJ databases">
        <authorList>
            <person name="Nowell W R."/>
        </authorList>
    </citation>
    <scope>NUCLEOTIDE SEQUENCE</scope>
</reference>
<dbReference type="AlphaFoldDB" id="A0A822BMQ3"/>
<feature type="non-terminal residue" evidence="1">
    <location>
        <position position="1"/>
    </location>
</feature>
<sequence length="106" mass="12248">MVVVLIIVIQHRYGSQSIDIHFINQIGINSLVKETWRVNHCYEFGEIILLTSESDPIGSFNKSRIYKLLPTKPYSWFYDQTHDNPCQIEKRSVEDSITRSACVAMA</sequence>
<gene>
    <name evidence="1" type="ORF">QYT958_LOCUS39921</name>
</gene>
<dbReference type="GO" id="GO:0005980">
    <property type="term" value="P:glycogen catabolic process"/>
    <property type="evidence" value="ECO:0007669"/>
    <property type="project" value="InterPro"/>
</dbReference>